<keyword evidence="2" id="KW-1185">Reference proteome</keyword>
<gene>
    <name evidence="1" type="ORF">EH31_08345</name>
</gene>
<dbReference type="eggNOG" id="ENOG5032YEY">
    <property type="taxonomic scope" value="Bacteria"/>
</dbReference>
<evidence type="ECO:0008006" key="3">
    <source>
        <dbReference type="Google" id="ProtNLM"/>
    </source>
</evidence>
<protein>
    <recommendedName>
        <fullName evidence="3">GTPase</fullName>
    </recommendedName>
</protein>
<organism evidence="1 2">
    <name type="scientific">Erythrobacter longus</name>
    <dbReference type="NCBI Taxonomy" id="1044"/>
    <lineage>
        <taxon>Bacteria</taxon>
        <taxon>Pseudomonadati</taxon>
        <taxon>Pseudomonadota</taxon>
        <taxon>Alphaproteobacteria</taxon>
        <taxon>Sphingomonadales</taxon>
        <taxon>Erythrobacteraceae</taxon>
        <taxon>Erythrobacter/Porphyrobacter group</taxon>
        <taxon>Erythrobacter</taxon>
    </lineage>
</organism>
<dbReference type="RefSeq" id="WP_034959571.1">
    <property type="nucleotide sequence ID" value="NZ_JMIW01000003.1"/>
</dbReference>
<dbReference type="OrthoDB" id="572467at2"/>
<dbReference type="STRING" id="1044.EH31_08345"/>
<sequence>MSHSSPSDPKRLICVYNADTGLIQALMHAVHKQVRPDTYPCSLCALTYGAVSMRGDWKAFWQALEPQVDFYHRDDFTADFPAFGTGGNKEVALPAILIDEADADLRILISNEELDAMANVNDLMASVTGKLGLAASQAQAAT</sequence>
<reference evidence="1 2" key="1">
    <citation type="submission" date="2014-04" db="EMBL/GenBank/DDBJ databases">
        <title>A comprehensive comparison of genomes of Erythrobacter spp. strains.</title>
        <authorList>
            <person name="Zheng Q."/>
        </authorList>
    </citation>
    <scope>NUCLEOTIDE SEQUENCE [LARGE SCALE GENOMIC DNA]</scope>
    <source>
        <strain evidence="1 2">DSM 6997</strain>
    </source>
</reference>
<dbReference type="AlphaFoldDB" id="A0A074MWX2"/>
<proteinExistence type="predicted"/>
<evidence type="ECO:0000313" key="2">
    <source>
        <dbReference type="Proteomes" id="UP000027647"/>
    </source>
</evidence>
<evidence type="ECO:0000313" key="1">
    <source>
        <dbReference type="EMBL" id="KEO90092.1"/>
    </source>
</evidence>
<dbReference type="EMBL" id="JMIW01000003">
    <property type="protein sequence ID" value="KEO90092.1"/>
    <property type="molecule type" value="Genomic_DNA"/>
</dbReference>
<comment type="caution">
    <text evidence="1">The sequence shown here is derived from an EMBL/GenBank/DDBJ whole genome shotgun (WGS) entry which is preliminary data.</text>
</comment>
<name>A0A074MWX2_ERYLO</name>
<dbReference type="Proteomes" id="UP000027647">
    <property type="component" value="Unassembled WGS sequence"/>
</dbReference>
<accession>A0A074MWX2</accession>